<dbReference type="InterPro" id="IPR023828">
    <property type="entry name" value="Peptidase_S8_Ser-AS"/>
</dbReference>
<evidence type="ECO:0000256" key="6">
    <source>
        <dbReference type="SAM" id="Coils"/>
    </source>
</evidence>
<dbReference type="GO" id="GO:0005829">
    <property type="term" value="C:cytosol"/>
    <property type="evidence" value="ECO:0007669"/>
    <property type="project" value="TreeGrafter"/>
</dbReference>
<dbReference type="AlphaFoldDB" id="A0A914R9R9"/>
<comment type="similarity">
    <text evidence="1 5">Belongs to the peptidase S8 family.</text>
</comment>
<dbReference type="WBParaSite" id="PDA_v2.g8389.t1">
    <property type="protein sequence ID" value="PDA_v2.g8389.t1"/>
    <property type="gene ID" value="PDA_v2.g8389"/>
</dbReference>
<evidence type="ECO:0000313" key="8">
    <source>
        <dbReference type="Proteomes" id="UP000887578"/>
    </source>
</evidence>
<keyword evidence="4 5" id="KW-0720">Serine protease</keyword>
<dbReference type="InterPro" id="IPR036852">
    <property type="entry name" value="Peptidase_S8/S53_dom_sf"/>
</dbReference>
<dbReference type="InterPro" id="IPR050131">
    <property type="entry name" value="Peptidase_S8_subtilisin-like"/>
</dbReference>
<dbReference type="GO" id="GO:0006508">
    <property type="term" value="P:proteolysis"/>
    <property type="evidence" value="ECO:0007669"/>
    <property type="project" value="UniProtKB-KW"/>
</dbReference>
<dbReference type="GO" id="GO:0008240">
    <property type="term" value="F:tripeptidyl-peptidase activity"/>
    <property type="evidence" value="ECO:0007669"/>
    <property type="project" value="TreeGrafter"/>
</dbReference>
<feature type="active site" description="Charge relay system" evidence="5">
    <location>
        <position position="423"/>
    </location>
</feature>
<organism evidence="8 9">
    <name type="scientific">Panagrolaimus davidi</name>
    <dbReference type="NCBI Taxonomy" id="227884"/>
    <lineage>
        <taxon>Eukaryota</taxon>
        <taxon>Metazoa</taxon>
        <taxon>Ecdysozoa</taxon>
        <taxon>Nematoda</taxon>
        <taxon>Chromadorea</taxon>
        <taxon>Rhabditida</taxon>
        <taxon>Tylenchina</taxon>
        <taxon>Panagrolaimomorpha</taxon>
        <taxon>Panagrolaimoidea</taxon>
        <taxon>Panagrolaimidae</taxon>
        <taxon>Panagrolaimus</taxon>
    </lineage>
</organism>
<proteinExistence type="inferred from homology"/>
<sequence length="474" mass="51261">MVGYSGHHIPKDPTQQAQFLQTYPIYDGRGIKIAILDTGVDPSCPGLQKTTDGKIKLIECFDLTGAGDVDTSTVKKSDENGILIGLTERELKIPKTWKNPSGDWHVGTKPLHELYSYKIKKRINEAKCDEFNKKNKSAIAEAMKELNEHEKKVGAKSKKISDVEDREEINAKLKLLEGAEKFEVESPVVDCINAKVMSNFNENQEYGFLSDNCLMSYCLNIHDNGNLLEICSTHSDHGTHVAHIAAGHFQDDPKKNGLAPGAQIVSLCIGDLRKGTCLTEQALLRALEICRQLRVDVINFSYGASANCVESGNIANFITQIVENYGIIFVAAAGNYGPGLSTMGFANGKLHPSLFNIGAYLTAEMQKAIYGHREAGDSVVFPFSSRGPCLDGTLGITFCAPGAAITGVPKHELISSELMAGTSMSAPNAVGNIACLLSAMKSESIPISPFRIKLGLMNSAMMPEDGCPFSLGLI</sequence>
<evidence type="ECO:0000256" key="1">
    <source>
        <dbReference type="ARBA" id="ARBA00011073"/>
    </source>
</evidence>
<dbReference type="Proteomes" id="UP000887578">
    <property type="component" value="Unplaced"/>
</dbReference>
<feature type="coiled-coil region" evidence="6">
    <location>
        <begin position="132"/>
        <end position="166"/>
    </location>
</feature>
<dbReference type="Gene3D" id="3.40.50.200">
    <property type="entry name" value="Peptidase S8/S53 domain"/>
    <property type="match status" value="2"/>
</dbReference>
<accession>A0A914R9R9</accession>
<evidence type="ECO:0000259" key="7">
    <source>
        <dbReference type="Pfam" id="PF00082"/>
    </source>
</evidence>
<feature type="active site" description="Charge relay system" evidence="5">
    <location>
        <position position="37"/>
    </location>
</feature>
<dbReference type="PANTHER" id="PTHR43806">
    <property type="entry name" value="PEPTIDASE S8"/>
    <property type="match status" value="1"/>
</dbReference>
<keyword evidence="2 5" id="KW-0645">Protease</keyword>
<dbReference type="PANTHER" id="PTHR43806:SF14">
    <property type="entry name" value="TRIPEPTIDYL-PEPTIDASE 2"/>
    <property type="match status" value="1"/>
</dbReference>
<dbReference type="PRINTS" id="PR00723">
    <property type="entry name" value="SUBTILISIN"/>
</dbReference>
<feature type="active site" description="Charge relay system" evidence="5">
    <location>
        <position position="237"/>
    </location>
</feature>
<keyword evidence="6" id="KW-0175">Coiled coil</keyword>
<dbReference type="PROSITE" id="PS00138">
    <property type="entry name" value="SUBTILASE_SER"/>
    <property type="match status" value="1"/>
</dbReference>
<dbReference type="InterPro" id="IPR000209">
    <property type="entry name" value="Peptidase_S8/S53_dom"/>
</dbReference>
<keyword evidence="8" id="KW-1185">Reference proteome</keyword>
<reference evidence="9" key="1">
    <citation type="submission" date="2022-11" db="UniProtKB">
        <authorList>
            <consortium name="WormBaseParasite"/>
        </authorList>
    </citation>
    <scope>IDENTIFICATION</scope>
</reference>
<evidence type="ECO:0000256" key="5">
    <source>
        <dbReference type="PROSITE-ProRule" id="PRU01240"/>
    </source>
</evidence>
<dbReference type="SUPFAM" id="SSF52743">
    <property type="entry name" value="Subtilisin-like"/>
    <property type="match status" value="1"/>
</dbReference>
<keyword evidence="3 5" id="KW-0378">Hydrolase</keyword>
<protein>
    <submittedName>
        <fullName evidence="9">Peptidase S8/S53 domain-containing protein</fullName>
    </submittedName>
</protein>
<evidence type="ECO:0000313" key="9">
    <source>
        <dbReference type="WBParaSite" id="PDA_v2.g8389.t1"/>
    </source>
</evidence>
<dbReference type="Pfam" id="PF00082">
    <property type="entry name" value="Peptidase_S8"/>
    <property type="match status" value="1"/>
</dbReference>
<evidence type="ECO:0000256" key="2">
    <source>
        <dbReference type="ARBA" id="ARBA00022670"/>
    </source>
</evidence>
<feature type="domain" description="Peptidase S8/S53" evidence="7">
    <location>
        <begin position="28"/>
        <end position="460"/>
    </location>
</feature>
<evidence type="ECO:0000256" key="3">
    <source>
        <dbReference type="ARBA" id="ARBA00022801"/>
    </source>
</evidence>
<dbReference type="GO" id="GO:0004252">
    <property type="term" value="F:serine-type endopeptidase activity"/>
    <property type="evidence" value="ECO:0007669"/>
    <property type="project" value="UniProtKB-UniRule"/>
</dbReference>
<evidence type="ECO:0000256" key="4">
    <source>
        <dbReference type="ARBA" id="ARBA00022825"/>
    </source>
</evidence>
<dbReference type="PROSITE" id="PS51892">
    <property type="entry name" value="SUBTILASE"/>
    <property type="match status" value="1"/>
</dbReference>
<dbReference type="InterPro" id="IPR015500">
    <property type="entry name" value="Peptidase_S8_subtilisin-rel"/>
</dbReference>
<name>A0A914R9R9_9BILA</name>